<dbReference type="STRING" id="1192034.CAP_4700"/>
<comment type="caution">
    <text evidence="4">The sequence shown here is derived from an EMBL/GenBank/DDBJ whole genome shotgun (WGS) entry which is preliminary data.</text>
</comment>
<dbReference type="PANTHER" id="PTHR11364:SF27">
    <property type="entry name" value="SULFURTRANSFERASE"/>
    <property type="match status" value="1"/>
</dbReference>
<dbReference type="SUPFAM" id="SSF52821">
    <property type="entry name" value="Rhodanese/Cell cycle control phosphatase"/>
    <property type="match status" value="2"/>
</dbReference>
<keyword evidence="1 4" id="KW-0808">Transferase</keyword>
<dbReference type="EMBL" id="ASRX01000037">
    <property type="protein sequence ID" value="EYF04223.1"/>
    <property type="molecule type" value="Genomic_DNA"/>
</dbReference>
<dbReference type="PROSITE" id="PS00380">
    <property type="entry name" value="RHODANESE_1"/>
    <property type="match status" value="1"/>
</dbReference>
<dbReference type="Proteomes" id="UP000019678">
    <property type="component" value="Unassembled WGS sequence"/>
</dbReference>
<dbReference type="InterPro" id="IPR045078">
    <property type="entry name" value="TST/MPST-like"/>
</dbReference>
<name>A0A017T4N6_9BACT</name>
<keyword evidence="5" id="KW-1185">Reference proteome</keyword>
<protein>
    <submittedName>
        <fullName evidence="4">Thiosulfate sulfurtransferase, rhodanese</fullName>
    </submittedName>
</protein>
<evidence type="ECO:0000259" key="3">
    <source>
        <dbReference type="PROSITE" id="PS50206"/>
    </source>
</evidence>
<evidence type="ECO:0000313" key="5">
    <source>
        <dbReference type="Proteomes" id="UP000019678"/>
    </source>
</evidence>
<evidence type="ECO:0000256" key="1">
    <source>
        <dbReference type="ARBA" id="ARBA00022679"/>
    </source>
</evidence>
<organism evidence="4 5">
    <name type="scientific">Chondromyces apiculatus DSM 436</name>
    <dbReference type="NCBI Taxonomy" id="1192034"/>
    <lineage>
        <taxon>Bacteria</taxon>
        <taxon>Pseudomonadati</taxon>
        <taxon>Myxococcota</taxon>
        <taxon>Polyangia</taxon>
        <taxon>Polyangiales</taxon>
        <taxon>Polyangiaceae</taxon>
        <taxon>Chondromyces</taxon>
    </lineage>
</organism>
<keyword evidence="2" id="KW-0677">Repeat</keyword>
<dbReference type="Pfam" id="PF00581">
    <property type="entry name" value="Rhodanese"/>
    <property type="match status" value="2"/>
</dbReference>
<dbReference type="CDD" id="cd01448">
    <property type="entry name" value="TST_Repeat_1"/>
    <property type="match status" value="1"/>
</dbReference>
<dbReference type="InterPro" id="IPR001307">
    <property type="entry name" value="Thiosulphate_STrfase_CS"/>
</dbReference>
<dbReference type="Gene3D" id="3.40.250.10">
    <property type="entry name" value="Rhodanese-like domain"/>
    <property type="match status" value="2"/>
</dbReference>
<dbReference type="eggNOG" id="COG2897">
    <property type="taxonomic scope" value="Bacteria"/>
</dbReference>
<dbReference type="InterPro" id="IPR036873">
    <property type="entry name" value="Rhodanese-like_dom_sf"/>
</dbReference>
<dbReference type="GO" id="GO:0004792">
    <property type="term" value="F:thiosulfate-cyanide sulfurtransferase activity"/>
    <property type="evidence" value="ECO:0007669"/>
    <property type="project" value="InterPro"/>
</dbReference>
<feature type="domain" description="Rhodanese" evidence="3">
    <location>
        <begin position="173"/>
        <end position="286"/>
    </location>
</feature>
<feature type="domain" description="Rhodanese" evidence="3">
    <location>
        <begin position="22"/>
        <end position="142"/>
    </location>
</feature>
<reference evidence="4 5" key="1">
    <citation type="submission" date="2013-05" db="EMBL/GenBank/DDBJ databases">
        <title>Genome assembly of Chondromyces apiculatus DSM 436.</title>
        <authorList>
            <person name="Sharma G."/>
            <person name="Khatri I."/>
            <person name="Kaur C."/>
            <person name="Mayilraj S."/>
            <person name="Subramanian S."/>
        </authorList>
    </citation>
    <scope>NUCLEOTIDE SEQUENCE [LARGE SCALE GENOMIC DNA]</scope>
    <source>
        <strain evidence="4 5">DSM 436</strain>
    </source>
</reference>
<dbReference type="PANTHER" id="PTHR11364">
    <property type="entry name" value="THIOSULFATE SULFERTANSFERASE"/>
    <property type="match status" value="1"/>
</dbReference>
<dbReference type="AlphaFoldDB" id="A0A017T4N6"/>
<dbReference type="CDD" id="cd01449">
    <property type="entry name" value="TST_Repeat_2"/>
    <property type="match status" value="1"/>
</dbReference>
<evidence type="ECO:0000313" key="4">
    <source>
        <dbReference type="EMBL" id="EYF04223.1"/>
    </source>
</evidence>
<dbReference type="RefSeq" id="WP_044244557.1">
    <property type="nucleotide sequence ID" value="NZ_ASRX01000037.1"/>
</dbReference>
<sequence>MMEKLSAPDLLVDVSWLAAHAESTSVRVVDCRWYLGGGNKGAEAYRRGHIPGALHVDVDTELAGAPGSGPGRHPLPSPEAFARCLSRLGFTPGSLLVAYDDAGGAIAARLWWLLRYFGLATAARVLDGGIHAWQAAGLPLSTEEPTLAPAPLLPLTPRHVPAVDRAAVARYRHDPRAVLLDARAGERYEGRVEPVDPRPGHIPGARSAPFAQNLVAPGGPFLDRDTLESRYRALGALDAPTLVCYCGSGVTACHTLLSLALLGREDAILYEGSWSDWASDPSLPAATGPEP</sequence>
<proteinExistence type="predicted"/>
<evidence type="ECO:0000256" key="2">
    <source>
        <dbReference type="ARBA" id="ARBA00022737"/>
    </source>
</evidence>
<dbReference type="PROSITE" id="PS50206">
    <property type="entry name" value="RHODANESE_3"/>
    <property type="match status" value="2"/>
</dbReference>
<gene>
    <name evidence="4" type="ORF">CAP_4700</name>
</gene>
<dbReference type="InterPro" id="IPR001763">
    <property type="entry name" value="Rhodanese-like_dom"/>
</dbReference>
<accession>A0A017T4N6</accession>
<dbReference type="SMART" id="SM00450">
    <property type="entry name" value="RHOD"/>
    <property type="match status" value="2"/>
</dbReference>
<dbReference type="OrthoDB" id="9781034at2"/>